<evidence type="ECO:0000256" key="1">
    <source>
        <dbReference type="SAM" id="SignalP"/>
    </source>
</evidence>
<name>A0A2M3ZRW9_9DIPT</name>
<accession>A0A2M3ZRW9</accession>
<reference evidence="2" key="1">
    <citation type="submission" date="2018-01" db="EMBL/GenBank/DDBJ databases">
        <title>An insight into the sialome of Amazonian anophelines.</title>
        <authorList>
            <person name="Ribeiro J.M."/>
            <person name="Scarpassa V."/>
            <person name="Calvo E."/>
        </authorList>
    </citation>
    <scope>NUCLEOTIDE SEQUENCE</scope>
    <source>
        <tissue evidence="2">Salivary glands</tissue>
    </source>
</reference>
<protein>
    <submittedName>
        <fullName evidence="2">Putative secreted peptide</fullName>
    </submittedName>
</protein>
<feature type="signal peptide" evidence="1">
    <location>
        <begin position="1"/>
        <end position="24"/>
    </location>
</feature>
<sequence>MNYVLQRVCSWCLFLDVICSIIFSRSGDPRSVCGDLRRAQILSTAPLSYHCESFPDLFPCPVRSLATSFRPGNVPYPVPVCRHPCRVA</sequence>
<feature type="chain" id="PRO_5014656302" evidence="1">
    <location>
        <begin position="25"/>
        <end position="88"/>
    </location>
</feature>
<keyword evidence="1" id="KW-0732">Signal</keyword>
<dbReference type="AlphaFoldDB" id="A0A2M3ZRW9"/>
<dbReference type="EMBL" id="GGFM01010528">
    <property type="protein sequence ID" value="MBW31279.1"/>
    <property type="molecule type" value="Transcribed_RNA"/>
</dbReference>
<evidence type="ECO:0000313" key="2">
    <source>
        <dbReference type="EMBL" id="MBW31279.1"/>
    </source>
</evidence>
<organism evidence="2">
    <name type="scientific">Anopheles braziliensis</name>
    <dbReference type="NCBI Taxonomy" id="58242"/>
    <lineage>
        <taxon>Eukaryota</taxon>
        <taxon>Metazoa</taxon>
        <taxon>Ecdysozoa</taxon>
        <taxon>Arthropoda</taxon>
        <taxon>Hexapoda</taxon>
        <taxon>Insecta</taxon>
        <taxon>Pterygota</taxon>
        <taxon>Neoptera</taxon>
        <taxon>Endopterygota</taxon>
        <taxon>Diptera</taxon>
        <taxon>Nematocera</taxon>
        <taxon>Culicoidea</taxon>
        <taxon>Culicidae</taxon>
        <taxon>Anophelinae</taxon>
        <taxon>Anopheles</taxon>
    </lineage>
</organism>
<proteinExistence type="predicted"/>